<accession>A0A9P4N6G9</accession>
<dbReference type="GO" id="GO:0005739">
    <property type="term" value="C:mitochondrion"/>
    <property type="evidence" value="ECO:0007669"/>
    <property type="project" value="TreeGrafter"/>
</dbReference>
<dbReference type="GO" id="GO:1903457">
    <property type="term" value="P:lactate catabolic process"/>
    <property type="evidence" value="ECO:0007669"/>
    <property type="project" value="TreeGrafter"/>
</dbReference>
<dbReference type="OrthoDB" id="7786253at2759"/>
<evidence type="ECO:0000256" key="1">
    <source>
        <dbReference type="ARBA" id="ARBA00001974"/>
    </source>
</evidence>
<keyword evidence="11" id="KW-1185">Reference proteome</keyword>
<dbReference type="SUPFAM" id="SSF55103">
    <property type="entry name" value="FAD-linked oxidases, C-terminal domain"/>
    <property type="match status" value="1"/>
</dbReference>
<feature type="region of interest" description="Disordered" evidence="8">
    <location>
        <begin position="1"/>
        <end position="67"/>
    </location>
</feature>
<evidence type="ECO:0000256" key="5">
    <source>
        <dbReference type="ARBA" id="ARBA00023002"/>
    </source>
</evidence>
<feature type="compositionally biased region" description="Polar residues" evidence="8">
    <location>
        <begin position="19"/>
        <end position="56"/>
    </location>
</feature>
<feature type="compositionally biased region" description="Low complexity" evidence="8">
    <location>
        <begin position="1"/>
        <end position="18"/>
    </location>
</feature>
<keyword evidence="3" id="KW-0285">Flavoprotein</keyword>
<evidence type="ECO:0000256" key="2">
    <source>
        <dbReference type="ARBA" id="ARBA00008000"/>
    </source>
</evidence>
<dbReference type="GO" id="GO:0008720">
    <property type="term" value="F:D-lactate dehydrogenase (NAD+) activity"/>
    <property type="evidence" value="ECO:0007669"/>
    <property type="project" value="TreeGrafter"/>
</dbReference>
<keyword evidence="4" id="KW-0274">FAD</keyword>
<comment type="catalytic activity">
    <reaction evidence="7">
        <text>(R)-lactate + 2 Fe(III)-[cytochrome c] = 2 Fe(II)-[cytochrome c] + pyruvate + 2 H(+)</text>
        <dbReference type="Rhea" id="RHEA:13521"/>
        <dbReference type="Rhea" id="RHEA-COMP:10350"/>
        <dbReference type="Rhea" id="RHEA-COMP:14399"/>
        <dbReference type="ChEBI" id="CHEBI:15361"/>
        <dbReference type="ChEBI" id="CHEBI:15378"/>
        <dbReference type="ChEBI" id="CHEBI:16004"/>
        <dbReference type="ChEBI" id="CHEBI:29033"/>
        <dbReference type="ChEBI" id="CHEBI:29034"/>
        <dbReference type="EC" id="1.1.2.4"/>
    </reaction>
</comment>
<dbReference type="SUPFAM" id="SSF56176">
    <property type="entry name" value="FAD-binding/transporter-associated domain-like"/>
    <property type="match status" value="1"/>
</dbReference>
<evidence type="ECO:0000256" key="8">
    <source>
        <dbReference type="SAM" id="MobiDB-lite"/>
    </source>
</evidence>
<feature type="domain" description="FAD-binding PCMH-type" evidence="9">
    <location>
        <begin position="61"/>
        <end position="238"/>
    </location>
</feature>
<dbReference type="InterPro" id="IPR036318">
    <property type="entry name" value="FAD-bd_PCMH-like_sf"/>
</dbReference>
<dbReference type="Gene3D" id="3.30.70.2740">
    <property type="match status" value="1"/>
</dbReference>
<dbReference type="Gene3D" id="1.10.45.10">
    <property type="entry name" value="Vanillyl-alcohol Oxidase, Chain A, domain 4"/>
    <property type="match status" value="1"/>
</dbReference>
<evidence type="ECO:0000313" key="11">
    <source>
        <dbReference type="Proteomes" id="UP000800093"/>
    </source>
</evidence>
<dbReference type="AlphaFoldDB" id="A0A9P4N6G9"/>
<evidence type="ECO:0000256" key="3">
    <source>
        <dbReference type="ARBA" id="ARBA00022630"/>
    </source>
</evidence>
<dbReference type="PANTHER" id="PTHR11748">
    <property type="entry name" value="D-LACTATE DEHYDROGENASE"/>
    <property type="match status" value="1"/>
</dbReference>
<dbReference type="InterPro" id="IPR004113">
    <property type="entry name" value="FAD-bd_oxidored_4_C"/>
</dbReference>
<proteinExistence type="inferred from homology"/>
<comment type="cofactor">
    <cofactor evidence="1">
        <name>FAD</name>
        <dbReference type="ChEBI" id="CHEBI:57692"/>
    </cofactor>
</comment>
<dbReference type="InterPro" id="IPR016164">
    <property type="entry name" value="FAD-linked_Oxase-like_C"/>
</dbReference>
<dbReference type="InterPro" id="IPR016166">
    <property type="entry name" value="FAD-bd_PCMH"/>
</dbReference>
<evidence type="ECO:0000259" key="9">
    <source>
        <dbReference type="PROSITE" id="PS51387"/>
    </source>
</evidence>
<evidence type="ECO:0000313" key="10">
    <source>
        <dbReference type="EMBL" id="KAF2260591.1"/>
    </source>
</evidence>
<evidence type="ECO:0000256" key="7">
    <source>
        <dbReference type="ARBA" id="ARBA00051436"/>
    </source>
</evidence>
<dbReference type="Pfam" id="PF02913">
    <property type="entry name" value="FAD-oxidase_C"/>
    <property type="match status" value="1"/>
</dbReference>
<dbReference type="PROSITE" id="PS51387">
    <property type="entry name" value="FAD_PCMH"/>
    <property type="match status" value="1"/>
</dbReference>
<dbReference type="FunFam" id="1.10.45.10:FF:000001">
    <property type="entry name" value="D-lactate dehydrogenase mitochondrial"/>
    <property type="match status" value="1"/>
</dbReference>
<name>A0A9P4N6G9_9PLEO</name>
<dbReference type="InterPro" id="IPR016169">
    <property type="entry name" value="FAD-bd_PCMH_sub2"/>
</dbReference>
<dbReference type="InterPro" id="IPR006094">
    <property type="entry name" value="Oxid_FAD_bind_N"/>
</dbReference>
<gene>
    <name evidence="10" type="ORF">CC78DRAFT_562179</name>
</gene>
<dbReference type="GO" id="GO:0004458">
    <property type="term" value="F:D-lactate dehydrogenase (cytochrome) activity"/>
    <property type="evidence" value="ECO:0007669"/>
    <property type="project" value="UniProtKB-EC"/>
</dbReference>
<dbReference type="EMBL" id="ML986678">
    <property type="protein sequence ID" value="KAF2260591.1"/>
    <property type="molecule type" value="Genomic_DNA"/>
</dbReference>
<protein>
    <recommendedName>
        <fullName evidence="6">D-lactate dehydrogenase (cytochrome)</fullName>
        <ecNumber evidence="6">1.1.2.4</ecNumber>
    </recommendedName>
</protein>
<dbReference type="Gene3D" id="3.30.465.10">
    <property type="match status" value="1"/>
</dbReference>
<dbReference type="GO" id="GO:0071949">
    <property type="term" value="F:FAD binding"/>
    <property type="evidence" value="ECO:0007669"/>
    <property type="project" value="InterPro"/>
</dbReference>
<evidence type="ECO:0000256" key="6">
    <source>
        <dbReference type="ARBA" id="ARBA00038897"/>
    </source>
</evidence>
<keyword evidence="5" id="KW-0560">Oxidoreductase</keyword>
<dbReference type="InterPro" id="IPR016171">
    <property type="entry name" value="Vanillyl_alc_oxidase_C-sub2"/>
</dbReference>
<dbReference type="FunFam" id="3.30.70.2740:FF:000001">
    <property type="entry name" value="D-lactate dehydrogenase mitochondrial"/>
    <property type="match status" value="1"/>
</dbReference>
<comment type="caution">
    <text evidence="10">The sequence shown here is derived from an EMBL/GenBank/DDBJ whole genome shotgun (WGS) entry which is preliminary data.</text>
</comment>
<evidence type="ECO:0000256" key="4">
    <source>
        <dbReference type="ARBA" id="ARBA00022827"/>
    </source>
</evidence>
<comment type="similarity">
    <text evidence="2">Belongs to the FAD-binding oxidoreductase/transferase type 4 family.</text>
</comment>
<dbReference type="Pfam" id="PF01565">
    <property type="entry name" value="FAD_binding_4"/>
    <property type="match status" value="1"/>
</dbReference>
<dbReference type="Proteomes" id="UP000800093">
    <property type="component" value="Unassembled WGS sequence"/>
</dbReference>
<organism evidence="10 11">
    <name type="scientific">Lojkania enalia</name>
    <dbReference type="NCBI Taxonomy" id="147567"/>
    <lineage>
        <taxon>Eukaryota</taxon>
        <taxon>Fungi</taxon>
        <taxon>Dikarya</taxon>
        <taxon>Ascomycota</taxon>
        <taxon>Pezizomycotina</taxon>
        <taxon>Dothideomycetes</taxon>
        <taxon>Pleosporomycetidae</taxon>
        <taxon>Pleosporales</taxon>
        <taxon>Pleosporales incertae sedis</taxon>
        <taxon>Lojkania</taxon>
    </lineage>
</organism>
<sequence>MHPSTSSTLPLSSAASPTYNHSESQITSLTTHLAQTHNIPSTSSNGLCRSRSSTAHSPAAPTHTPQAVFYPSSTQDVSIILRACHRRSVAVTAYCGGTSLGGALAATRGGVCVDFERMGKVLRVNREDMDVVVQAGVGWVELNKELEGEGVWVAVDPARGAGVGGMIAMGCSGTNAYRYGTMKNHVLSLTAVLADGTVVKTRNRPRKSSAGYDLTNLIIGSEGTLALVTEAVLKLTPLPKNLHVAMAVLPSMQIATDVAVKVLSSGEQLEAIEVMDRECMRAVNCLGSHERFEELPTLFLKFAGSRLSVEEQILFVKGLCEDRGLVAFEASGEKEKIEEIWGARKSLGHAIVGMKKDPDDVFVHTDAAVPISKLARLVEESERVVGEMGKGWFVCNVAHAGDGNTHTGLICPKEDKEEAEISLTSIQKLALELDGTITGEHGIGLKLRDLLCEEVGSAGVDAMRKIKFALDPKGILNPDKVMKLDLDI</sequence>
<dbReference type="EC" id="1.1.2.4" evidence="6"/>
<dbReference type="PANTHER" id="PTHR11748:SF116">
    <property type="entry name" value="D-LACTATE DEHYDROGENASE (CYTOCHROME) (AFU_ORTHOLOGUE AFUA_7G02560)"/>
    <property type="match status" value="1"/>
</dbReference>
<reference evidence="11" key="1">
    <citation type="journal article" date="2020" name="Stud. Mycol.">
        <title>101 Dothideomycetes genomes: A test case for predicting lifestyles and emergence of pathogens.</title>
        <authorList>
            <person name="Haridas S."/>
            <person name="Albert R."/>
            <person name="Binder M."/>
            <person name="Bloem J."/>
            <person name="LaButti K."/>
            <person name="Salamov A."/>
            <person name="Andreopoulos B."/>
            <person name="Baker S."/>
            <person name="Barry K."/>
            <person name="Bills G."/>
            <person name="Bluhm B."/>
            <person name="Cannon C."/>
            <person name="Castanera R."/>
            <person name="Culley D."/>
            <person name="Daum C."/>
            <person name="Ezra D."/>
            <person name="Gonzalez J."/>
            <person name="Henrissat B."/>
            <person name="Kuo A."/>
            <person name="Liang C."/>
            <person name="Lipzen A."/>
            <person name="Lutzoni F."/>
            <person name="Magnuson J."/>
            <person name="Mondo S."/>
            <person name="Nolan M."/>
            <person name="Ohm R."/>
            <person name="Pangilinan J."/>
            <person name="Park H.-J."/>
            <person name="Ramirez L."/>
            <person name="Alfaro M."/>
            <person name="Sun H."/>
            <person name="Tritt A."/>
            <person name="Yoshinaga Y."/>
            <person name="Zwiers L.-H."/>
            <person name="Turgeon B."/>
            <person name="Goodwin S."/>
            <person name="Spatafora J."/>
            <person name="Crous P."/>
            <person name="Grigoriev I."/>
        </authorList>
    </citation>
    <scope>NUCLEOTIDE SEQUENCE [LARGE SCALE GENOMIC DNA]</scope>
    <source>
        <strain evidence="11">CBS 304.66</strain>
    </source>
</reference>